<dbReference type="EMBL" id="CP034549">
    <property type="protein sequence ID" value="AZQ44143.1"/>
    <property type="molecule type" value="Genomic_DNA"/>
</dbReference>
<feature type="region of interest" description="Disordered" evidence="1">
    <location>
        <begin position="163"/>
        <end position="193"/>
    </location>
</feature>
<feature type="signal peptide" evidence="2">
    <location>
        <begin position="1"/>
        <end position="23"/>
    </location>
</feature>
<dbReference type="AlphaFoldDB" id="A0A3S9MYL3"/>
<protein>
    <submittedName>
        <fullName evidence="3">DUF4331 domain-containing protein</fullName>
    </submittedName>
</protein>
<evidence type="ECO:0000313" key="4">
    <source>
        <dbReference type="Proteomes" id="UP000279600"/>
    </source>
</evidence>
<sequence length="208" mass="22390">MKLFNIKYAVAALALATITISCDDDDDVTGFPATTDFSGTFVQEDQMGRPGINTVFTPTEDDENEFNVTLPANGIANFQAIFQDRLEAYYDAYGAEYENNILGLDIATLTTVLALDVLQVAPNADTSYFNPNTGVPLTGRRLTDDVIDVSLILLFGGESGARFDGGEGNGDDDDDDDSNNVPNLVSDNVGVEDDAVQNTFPYLTPADF</sequence>
<gene>
    <name evidence="3" type="ORF">EJ995_07830</name>
</gene>
<name>A0A3S9MYL3_9FLAO</name>
<feature type="compositionally biased region" description="Acidic residues" evidence="1">
    <location>
        <begin position="169"/>
        <end position="178"/>
    </location>
</feature>
<dbReference type="PROSITE" id="PS51257">
    <property type="entry name" value="PROKAR_LIPOPROTEIN"/>
    <property type="match status" value="1"/>
</dbReference>
<dbReference type="InterPro" id="IPR025566">
    <property type="entry name" value="DUF4331"/>
</dbReference>
<evidence type="ECO:0000256" key="1">
    <source>
        <dbReference type="SAM" id="MobiDB-lite"/>
    </source>
</evidence>
<dbReference type="KEGG" id="noj:EJ995_07830"/>
<reference evidence="3 4" key="1">
    <citation type="submission" date="2018-12" db="EMBL/GenBank/DDBJ databases">
        <title>Complete genome of Nonlabens sp. MJ115.</title>
        <authorList>
            <person name="Choi H.S."/>
            <person name="Jung J."/>
        </authorList>
    </citation>
    <scope>NUCLEOTIDE SEQUENCE [LARGE SCALE GENOMIC DNA]</scope>
    <source>
        <strain evidence="3 4">MJ115</strain>
    </source>
</reference>
<dbReference type="RefSeq" id="WP_126447289.1">
    <property type="nucleotide sequence ID" value="NZ_CP034549.1"/>
</dbReference>
<keyword evidence="2" id="KW-0732">Signal</keyword>
<evidence type="ECO:0000256" key="2">
    <source>
        <dbReference type="SAM" id="SignalP"/>
    </source>
</evidence>
<dbReference type="Pfam" id="PF14224">
    <property type="entry name" value="DUF4331"/>
    <property type="match status" value="1"/>
</dbReference>
<organism evidence="3 4">
    <name type="scientific">Nonlabens ponticola</name>
    <dbReference type="NCBI Taxonomy" id="2496866"/>
    <lineage>
        <taxon>Bacteria</taxon>
        <taxon>Pseudomonadati</taxon>
        <taxon>Bacteroidota</taxon>
        <taxon>Flavobacteriia</taxon>
        <taxon>Flavobacteriales</taxon>
        <taxon>Flavobacteriaceae</taxon>
        <taxon>Nonlabens</taxon>
    </lineage>
</organism>
<feature type="chain" id="PRO_5019292247" evidence="2">
    <location>
        <begin position="24"/>
        <end position="208"/>
    </location>
</feature>
<keyword evidence="4" id="KW-1185">Reference proteome</keyword>
<dbReference type="OrthoDB" id="9791748at2"/>
<dbReference type="Proteomes" id="UP000279600">
    <property type="component" value="Chromosome"/>
</dbReference>
<proteinExistence type="predicted"/>
<evidence type="ECO:0000313" key="3">
    <source>
        <dbReference type="EMBL" id="AZQ44143.1"/>
    </source>
</evidence>
<accession>A0A3S9MYL3</accession>